<dbReference type="AlphaFoldDB" id="A0A0N9VXD9"/>
<evidence type="ECO:0000313" key="2">
    <source>
        <dbReference type="EMBL" id="ALI03417.1"/>
    </source>
</evidence>
<reference evidence="3" key="1">
    <citation type="submission" date="2015-09" db="EMBL/GenBank/DDBJ databases">
        <title>Whole genome sequence of Pseudomonas fluorescens FW300-N2E3.</title>
        <authorList>
            <person name="Ray J."/>
            <person name="Melnyk R."/>
            <person name="Deutschbauer A."/>
        </authorList>
    </citation>
    <scope>NUCLEOTIDE SEQUENCE [LARGE SCALE GENOMIC DNA]</scope>
    <source>
        <strain evidence="3">FW300-N2E3</strain>
    </source>
</reference>
<keyword evidence="1" id="KW-1133">Transmembrane helix</keyword>
<feature type="transmembrane region" description="Helical" evidence="1">
    <location>
        <begin position="59"/>
        <end position="76"/>
    </location>
</feature>
<sequence>MLLVIDFKLLPRRHFFVRLRASKINQGRVMFFIIWQGWGVLSILIPLLCMVPFAGLFNGLGLGVGLLVGAAVNAYIGHKLNNQPGKTYIDKNTGGEVIFRKKHTLFYVPMQYVSVLWAVVGVFALFSAL</sequence>
<organism evidence="2 3">
    <name type="scientific">Pseudomonas fluorescens</name>
    <dbReference type="NCBI Taxonomy" id="294"/>
    <lineage>
        <taxon>Bacteria</taxon>
        <taxon>Pseudomonadati</taxon>
        <taxon>Pseudomonadota</taxon>
        <taxon>Gammaproteobacteria</taxon>
        <taxon>Pseudomonadales</taxon>
        <taxon>Pseudomonadaceae</taxon>
        <taxon>Pseudomonas</taxon>
    </lineage>
</organism>
<protein>
    <recommendedName>
        <fullName evidence="4">Transmembrane protein</fullName>
    </recommendedName>
</protein>
<feature type="transmembrane region" description="Helical" evidence="1">
    <location>
        <begin position="29"/>
        <end position="53"/>
    </location>
</feature>
<proteinExistence type="predicted"/>
<gene>
    <name evidence="2" type="ORF">AO353_20970</name>
</gene>
<dbReference type="OrthoDB" id="769710at2"/>
<dbReference type="EMBL" id="CP012830">
    <property type="protein sequence ID" value="ALI03417.1"/>
    <property type="molecule type" value="Genomic_DNA"/>
</dbReference>
<keyword evidence="1" id="KW-0812">Transmembrane</keyword>
<keyword evidence="1" id="KW-0472">Membrane</keyword>
<evidence type="ECO:0000313" key="3">
    <source>
        <dbReference type="Proteomes" id="UP000066487"/>
    </source>
</evidence>
<dbReference type="Proteomes" id="UP000066487">
    <property type="component" value="Chromosome"/>
</dbReference>
<accession>A0A0N9VXD9</accession>
<reference evidence="2 3" key="2">
    <citation type="journal article" date="2018" name="Nature">
        <title>Mutant phenotypes for thousands of bacterial genes of unknown function.</title>
        <authorList>
            <person name="Price M.N."/>
            <person name="Wetmore K.M."/>
            <person name="Waters R.J."/>
            <person name="Callaghan M."/>
            <person name="Ray J."/>
            <person name="Liu H."/>
            <person name="Kuehl J.V."/>
            <person name="Melnyk R.A."/>
            <person name="Lamson J.S."/>
            <person name="Suh Y."/>
            <person name="Carlson H.K."/>
            <person name="Esquivel Z."/>
            <person name="Sadeeshkumar H."/>
            <person name="Chakraborty R."/>
            <person name="Zane G.M."/>
            <person name="Rubin B.E."/>
            <person name="Wall J.D."/>
            <person name="Visel A."/>
            <person name="Bristow J."/>
            <person name="Blow M.J."/>
            <person name="Arkin A.P."/>
            <person name="Deutschbauer A.M."/>
        </authorList>
    </citation>
    <scope>NUCLEOTIDE SEQUENCE [LARGE SCALE GENOMIC DNA]</scope>
    <source>
        <strain evidence="2 3">FW300-N2E3</strain>
    </source>
</reference>
<name>A0A0N9VXD9_PSEFL</name>
<evidence type="ECO:0000256" key="1">
    <source>
        <dbReference type="SAM" id="Phobius"/>
    </source>
</evidence>
<dbReference type="RefSeq" id="WP_054596667.1">
    <property type="nucleotide sequence ID" value="NZ_CP012830.1"/>
</dbReference>
<evidence type="ECO:0008006" key="4">
    <source>
        <dbReference type="Google" id="ProtNLM"/>
    </source>
</evidence>
<feature type="transmembrane region" description="Helical" evidence="1">
    <location>
        <begin position="105"/>
        <end position="126"/>
    </location>
</feature>